<keyword evidence="1 2" id="KW-0597">Phosphoprotein</keyword>
<dbReference type="Pfam" id="PF00072">
    <property type="entry name" value="Response_reg"/>
    <property type="match status" value="1"/>
</dbReference>
<dbReference type="CDD" id="cd17574">
    <property type="entry name" value="REC_OmpR"/>
    <property type="match status" value="1"/>
</dbReference>
<feature type="modified residue" description="4-aspartylphosphate" evidence="2">
    <location>
        <position position="55"/>
    </location>
</feature>
<sequence length="118" mass="12637">MNARGICLVIEDDLDIRELLVLILSGMGFDVRAAATGAAGIRAAKALDPTLMTLDLGLPDISGHDVARSLREYSNAPIIMITGRARTSDELDGMAAGATAYLTKPFRPVQLRELVQEL</sequence>
<organism evidence="4 5">
    <name type="scientific">Pseudarthrobacter psychrotolerans</name>
    <dbReference type="NCBI Taxonomy" id="2697569"/>
    <lineage>
        <taxon>Bacteria</taxon>
        <taxon>Bacillati</taxon>
        <taxon>Actinomycetota</taxon>
        <taxon>Actinomycetes</taxon>
        <taxon>Micrococcales</taxon>
        <taxon>Micrococcaceae</taxon>
        <taxon>Pseudarthrobacter</taxon>
    </lineage>
</organism>
<dbReference type="KEGG" id="psey:GU243_08370"/>
<dbReference type="AlphaFoldDB" id="A0A6P1NR58"/>
<feature type="domain" description="Response regulatory" evidence="3">
    <location>
        <begin position="6"/>
        <end position="118"/>
    </location>
</feature>
<evidence type="ECO:0000313" key="5">
    <source>
        <dbReference type="Proteomes" id="UP000464186"/>
    </source>
</evidence>
<dbReference type="PROSITE" id="PS50110">
    <property type="entry name" value="RESPONSE_REGULATORY"/>
    <property type="match status" value="1"/>
</dbReference>
<dbReference type="Proteomes" id="UP000464186">
    <property type="component" value="Chromosome"/>
</dbReference>
<dbReference type="EMBL" id="CP047898">
    <property type="protein sequence ID" value="QHK22239.1"/>
    <property type="molecule type" value="Genomic_DNA"/>
</dbReference>
<protein>
    <submittedName>
        <fullName evidence="4">Response regulator</fullName>
    </submittedName>
</protein>
<dbReference type="GO" id="GO:0000160">
    <property type="term" value="P:phosphorelay signal transduction system"/>
    <property type="evidence" value="ECO:0007669"/>
    <property type="project" value="InterPro"/>
</dbReference>
<dbReference type="InterPro" id="IPR050595">
    <property type="entry name" value="Bact_response_regulator"/>
</dbReference>
<dbReference type="PANTHER" id="PTHR44591:SF3">
    <property type="entry name" value="RESPONSE REGULATORY DOMAIN-CONTAINING PROTEIN"/>
    <property type="match status" value="1"/>
</dbReference>
<evidence type="ECO:0000256" key="1">
    <source>
        <dbReference type="ARBA" id="ARBA00022553"/>
    </source>
</evidence>
<dbReference type="SUPFAM" id="SSF52172">
    <property type="entry name" value="CheY-like"/>
    <property type="match status" value="1"/>
</dbReference>
<proteinExistence type="predicted"/>
<reference evidence="4 5" key="1">
    <citation type="submission" date="2020-01" db="EMBL/GenBank/DDBJ databases">
        <title>Pseudarthrobacter psychrotolerans sp. nov., isolated from antarctic soil.</title>
        <authorList>
            <person name="Shin Y."/>
            <person name="Park W."/>
        </authorList>
    </citation>
    <scope>NUCLEOTIDE SEQUENCE [LARGE SCALE GENOMIC DNA]</scope>
    <source>
        <strain evidence="4 5">YJ56</strain>
    </source>
</reference>
<dbReference type="Gene3D" id="3.40.50.2300">
    <property type="match status" value="1"/>
</dbReference>
<dbReference type="PANTHER" id="PTHR44591">
    <property type="entry name" value="STRESS RESPONSE REGULATOR PROTEIN 1"/>
    <property type="match status" value="1"/>
</dbReference>
<evidence type="ECO:0000259" key="3">
    <source>
        <dbReference type="PROSITE" id="PS50110"/>
    </source>
</evidence>
<evidence type="ECO:0000256" key="2">
    <source>
        <dbReference type="PROSITE-ProRule" id="PRU00169"/>
    </source>
</evidence>
<accession>A0A6P1NR58</accession>
<dbReference type="SMART" id="SM00448">
    <property type="entry name" value="REC"/>
    <property type="match status" value="1"/>
</dbReference>
<dbReference type="InterPro" id="IPR001789">
    <property type="entry name" value="Sig_transdc_resp-reg_receiver"/>
</dbReference>
<name>A0A6P1NR58_9MICC</name>
<keyword evidence="5" id="KW-1185">Reference proteome</keyword>
<evidence type="ECO:0000313" key="4">
    <source>
        <dbReference type="EMBL" id="QHK22239.1"/>
    </source>
</evidence>
<dbReference type="InterPro" id="IPR011006">
    <property type="entry name" value="CheY-like_superfamily"/>
</dbReference>
<gene>
    <name evidence="4" type="ORF">GU243_08370</name>
</gene>